<dbReference type="Proteomes" id="UP001273531">
    <property type="component" value="Unassembled WGS sequence"/>
</dbReference>
<dbReference type="RefSeq" id="WP_317225723.1">
    <property type="nucleotide sequence ID" value="NZ_JAWJEJ010000001.1"/>
</dbReference>
<keyword evidence="3" id="KW-1185">Reference proteome</keyword>
<comment type="caution">
    <text evidence="2">The sequence shown here is derived from an EMBL/GenBank/DDBJ whole genome shotgun (WGS) entry which is preliminary data.</text>
</comment>
<keyword evidence="1" id="KW-0812">Transmembrane</keyword>
<feature type="transmembrane region" description="Helical" evidence="1">
    <location>
        <begin position="20"/>
        <end position="41"/>
    </location>
</feature>
<proteinExistence type="predicted"/>
<organism evidence="2 3">
    <name type="scientific">Sphingomonas agrestis</name>
    <dbReference type="NCBI Taxonomy" id="3080540"/>
    <lineage>
        <taxon>Bacteria</taxon>
        <taxon>Pseudomonadati</taxon>
        <taxon>Pseudomonadota</taxon>
        <taxon>Alphaproteobacteria</taxon>
        <taxon>Sphingomonadales</taxon>
        <taxon>Sphingomonadaceae</taxon>
        <taxon>Sphingomonas</taxon>
    </lineage>
</organism>
<keyword evidence="1" id="KW-1133">Transmembrane helix</keyword>
<dbReference type="EMBL" id="JAWJEJ010000001">
    <property type="protein sequence ID" value="MDV3456544.1"/>
    <property type="molecule type" value="Genomic_DNA"/>
</dbReference>
<sequence>MLISIQIGHIAGEPLWQKLLLAVIGPATTAIVGSLLAALAVSRLLDRKRRKDADRDMREQIVQDMARIAATFYFQMLQFRRARTSLARDARAQAMRPWFKRLLRSDSNFLPQPNMVELAGNYGNFRASADTLEVRLGAYFEGDEVRERWHAVSDLLTVRYHDTMGTLESMILNANARSATKFHSGLTVEELGVSSLLVKAYKSALSEAIDAAKQGKRDEGKSKRSNLWRAKSVAKNADGAGSVRIERAD</sequence>
<name>A0ABU3Y563_9SPHN</name>
<gene>
    <name evidence="2" type="ORF">RZN05_06070</name>
</gene>
<protein>
    <submittedName>
        <fullName evidence="2">Uncharacterized protein</fullName>
    </submittedName>
</protein>
<keyword evidence="1" id="KW-0472">Membrane</keyword>
<evidence type="ECO:0000313" key="2">
    <source>
        <dbReference type="EMBL" id="MDV3456544.1"/>
    </source>
</evidence>
<accession>A0ABU3Y563</accession>
<reference evidence="2 3" key="1">
    <citation type="submission" date="2023-10" db="EMBL/GenBank/DDBJ databases">
        <title>Sphingomonas sp. HF-S4 16S ribosomal RNA gene Genome sequencing and assembly.</title>
        <authorList>
            <person name="Lee H."/>
        </authorList>
    </citation>
    <scope>NUCLEOTIDE SEQUENCE [LARGE SCALE GENOMIC DNA]</scope>
    <source>
        <strain evidence="2 3">HF-S4</strain>
    </source>
</reference>
<evidence type="ECO:0000256" key="1">
    <source>
        <dbReference type="SAM" id="Phobius"/>
    </source>
</evidence>
<evidence type="ECO:0000313" key="3">
    <source>
        <dbReference type="Proteomes" id="UP001273531"/>
    </source>
</evidence>